<dbReference type="PANTHER" id="PTHR33678:SF1">
    <property type="entry name" value="BLL1576 PROTEIN"/>
    <property type="match status" value="1"/>
</dbReference>
<accession>A0A376MEW5</accession>
<dbReference type="Pfam" id="PF13817">
    <property type="entry name" value="DDE_Tnp_IS66_C"/>
    <property type="match status" value="1"/>
</dbReference>
<protein>
    <submittedName>
        <fullName evidence="6">Transposase ORF 1, IS66 family</fullName>
    </submittedName>
</protein>
<feature type="domain" description="Transposase IS66 C-terminal" evidence="5">
    <location>
        <begin position="468"/>
        <end position="505"/>
    </location>
</feature>
<organism evidence="6 7">
    <name type="scientific">Escherichia coli</name>
    <dbReference type="NCBI Taxonomy" id="562"/>
    <lineage>
        <taxon>Bacteria</taxon>
        <taxon>Pseudomonadati</taxon>
        <taxon>Pseudomonadota</taxon>
        <taxon>Gammaproteobacteria</taxon>
        <taxon>Enterobacterales</taxon>
        <taxon>Enterobacteriaceae</taxon>
        <taxon>Escherichia</taxon>
    </lineage>
</organism>
<dbReference type="PANTHER" id="PTHR33678">
    <property type="entry name" value="BLL1576 PROTEIN"/>
    <property type="match status" value="1"/>
</dbReference>
<dbReference type="NCBIfam" id="NF033517">
    <property type="entry name" value="transpos_IS66"/>
    <property type="match status" value="1"/>
</dbReference>
<feature type="domain" description="Transposase IS66 zinc-finger binding" evidence="3">
    <location>
        <begin position="118"/>
        <end position="161"/>
    </location>
</feature>
<evidence type="ECO:0000259" key="2">
    <source>
        <dbReference type="Pfam" id="PF03050"/>
    </source>
</evidence>
<dbReference type="Proteomes" id="UP000254043">
    <property type="component" value="Unassembled WGS sequence"/>
</dbReference>
<dbReference type="AlphaFoldDB" id="A0A376MEW5"/>
<dbReference type="InterPro" id="IPR024474">
    <property type="entry name" value="Znf_dom_IS66"/>
</dbReference>
<dbReference type="InterPro" id="IPR024463">
    <property type="entry name" value="Transposase_TnpC_homeodom"/>
</dbReference>
<evidence type="ECO:0000259" key="3">
    <source>
        <dbReference type="Pfam" id="PF13005"/>
    </source>
</evidence>
<evidence type="ECO:0000259" key="4">
    <source>
        <dbReference type="Pfam" id="PF13007"/>
    </source>
</evidence>
<dbReference type="Pfam" id="PF13005">
    <property type="entry name" value="zf-IS66"/>
    <property type="match status" value="1"/>
</dbReference>
<sequence>MNDTSSDDILLLKQRLAEQEALIHALQEKLSNREREIDHLQAQLDKLRRMNFGSRSEKVSRRIAQMEADLNLLQQESDTLTGRVDDPAVQRPLRQTRTRKPFPESLPRDEKRLLPTEPCCPECGGLLSYLGEDAVEQLELMRSAFRVIRTVREKHACRRCDRIVQAPAPSRPIERGIAGPGLLARVLTSKYAEHIPLYRQSEIYARQGVVLSRSVLSGWVDACCRLLAPLDEALQHYVLTDGKLHADDTPVPVLLPGNKKTKTGRLWTYVRDDRNAGSALAPAVWFAYSPDRKGIHPQTHLAGFSGVLQADAYAGFNELYRDGHIKEAACWAHARRKIHDVHVRTPSALTEEALKRIGELYAIESELRGKRAEERQAVRHQKVLPLLASLEGWLREKQKTLSRHSELAKAFGYALNQWPALTRYAEDGWVEVDNNIAENALRLVSLGRKNWLFFGSDHGGERGASLYSLIGTCKLNGVDPERYLHHVLDVIADWPVNRVGALLPWRVTLPDQLHFVNTVLTARLRAVLVRCNIQRYSPLLRELHR</sequence>
<evidence type="ECO:0000256" key="1">
    <source>
        <dbReference type="SAM" id="Coils"/>
    </source>
</evidence>
<evidence type="ECO:0000313" key="6">
    <source>
        <dbReference type="EMBL" id="STF95883.1"/>
    </source>
</evidence>
<dbReference type="InterPro" id="IPR039552">
    <property type="entry name" value="IS66_C"/>
</dbReference>
<dbReference type="InterPro" id="IPR004291">
    <property type="entry name" value="Transposase_IS66_central"/>
</dbReference>
<feature type="domain" description="Transposase TnpC homeodomain" evidence="4">
    <location>
        <begin position="39"/>
        <end position="110"/>
    </location>
</feature>
<dbReference type="Pfam" id="PF13007">
    <property type="entry name" value="LZ_Tnp_IS66"/>
    <property type="match status" value="1"/>
</dbReference>
<evidence type="ECO:0000259" key="5">
    <source>
        <dbReference type="Pfam" id="PF13817"/>
    </source>
</evidence>
<dbReference type="Pfam" id="PF03050">
    <property type="entry name" value="DDE_Tnp_IS66"/>
    <property type="match status" value="1"/>
</dbReference>
<proteinExistence type="predicted"/>
<gene>
    <name evidence="6" type="ORF">NCTC7927_04831</name>
</gene>
<name>A0A376MEW5_ECOLX</name>
<feature type="coiled-coil region" evidence="1">
    <location>
        <begin position="9"/>
        <end position="83"/>
    </location>
</feature>
<dbReference type="InterPro" id="IPR052344">
    <property type="entry name" value="Transposase-related"/>
</dbReference>
<evidence type="ECO:0000313" key="7">
    <source>
        <dbReference type="Proteomes" id="UP000254043"/>
    </source>
</evidence>
<feature type="domain" description="Transposase IS66 central" evidence="2">
    <location>
        <begin position="175"/>
        <end position="461"/>
    </location>
</feature>
<dbReference type="EMBL" id="UGAK01000003">
    <property type="protein sequence ID" value="STF95883.1"/>
    <property type="molecule type" value="Genomic_DNA"/>
</dbReference>
<keyword evidence="1" id="KW-0175">Coiled coil</keyword>
<reference evidence="6 7" key="1">
    <citation type="submission" date="2018-06" db="EMBL/GenBank/DDBJ databases">
        <authorList>
            <consortium name="Pathogen Informatics"/>
            <person name="Doyle S."/>
        </authorList>
    </citation>
    <scope>NUCLEOTIDE SEQUENCE [LARGE SCALE GENOMIC DNA]</scope>
    <source>
        <strain evidence="6 7">NCTC7927</strain>
    </source>
</reference>